<dbReference type="KEGG" id="ngf:FRF71_03485"/>
<protein>
    <recommendedName>
        <fullName evidence="3">Tetratricopeptide repeat protein</fullName>
    </recommendedName>
</protein>
<keyword evidence="2" id="KW-1185">Reference proteome</keyword>
<dbReference type="Pfam" id="PF13759">
    <property type="entry name" value="2OG-FeII_Oxy_5"/>
    <property type="match status" value="1"/>
</dbReference>
<dbReference type="EMBL" id="CP042345">
    <property type="protein sequence ID" value="QEA15278.1"/>
    <property type="molecule type" value="Genomic_DNA"/>
</dbReference>
<dbReference type="InterPro" id="IPR012668">
    <property type="entry name" value="CHP02466"/>
</dbReference>
<gene>
    <name evidence="1" type="ORF">FRF71_03485</name>
</gene>
<dbReference type="Gene3D" id="1.25.40.10">
    <property type="entry name" value="Tetratricopeptide repeat domain"/>
    <property type="match status" value="1"/>
</dbReference>
<dbReference type="InterPro" id="IPR011990">
    <property type="entry name" value="TPR-like_helical_dom_sf"/>
</dbReference>
<organism evidence="1 2">
    <name type="scientific">Novosphingobium ginsenosidimutans</name>
    <dbReference type="NCBI Taxonomy" id="1176536"/>
    <lineage>
        <taxon>Bacteria</taxon>
        <taxon>Pseudomonadati</taxon>
        <taxon>Pseudomonadota</taxon>
        <taxon>Alphaproteobacteria</taxon>
        <taxon>Sphingomonadales</taxon>
        <taxon>Sphingomonadaceae</taxon>
        <taxon>Novosphingobium</taxon>
    </lineage>
</organism>
<name>A0A5B8S2C8_9SPHN</name>
<dbReference type="RefSeq" id="WP_147089258.1">
    <property type="nucleotide sequence ID" value="NZ_BAABJD010000001.1"/>
</dbReference>
<evidence type="ECO:0008006" key="3">
    <source>
        <dbReference type="Google" id="ProtNLM"/>
    </source>
</evidence>
<dbReference type="Proteomes" id="UP000321172">
    <property type="component" value="Chromosome"/>
</dbReference>
<dbReference type="AlphaFoldDB" id="A0A5B8S2C8"/>
<accession>A0A5B8S2C8</accession>
<dbReference type="Gene3D" id="2.60.120.620">
    <property type="entry name" value="q2cbj1_9rhob like domain"/>
    <property type="match status" value="1"/>
</dbReference>
<dbReference type="OrthoDB" id="9783136at2"/>
<evidence type="ECO:0000313" key="1">
    <source>
        <dbReference type="EMBL" id="QEA15278.1"/>
    </source>
</evidence>
<sequence>MTDTAQRVSRAAALLAEQDIDAALETISEAARRDPNSPQAAFGHAQIAFEAWQPAAALFERAAALLPGQPDLIRNRALALAAESADDQAEALLESVLAQHPGWLDGHRTLCAMRITRGETEDWDRSYAAAAAREPVNTAVRLSWFQQHATRKDWTAARAVLAGAEQACAPSQGLALSALFLIAESGEGIPDFGPFAALADPGTDLCHVRYLLRTSQPEAALAVAQRHLGGAQARMFWPYAGLCWRLLGDPQAGWLDGDRLHAAAVDLDFTPQELADLAEALRRLHRMKAPYPEQSVRGGTQTDRQLFFHPDPAIRLARDKVLAAVADFAAALPHEPGHPLLERGSSTLRFAGSWSVRLAGAGFHASHTHVRGWISSACYVSLPKPDQLGAPPAGWLSLGSPPPELGLDLGPLRQIEPKPGRLALFGSTLWHATEPFAAGERLTFAFDIAPPR</sequence>
<proteinExistence type="predicted"/>
<evidence type="ECO:0000313" key="2">
    <source>
        <dbReference type="Proteomes" id="UP000321172"/>
    </source>
</evidence>
<reference evidence="1 2" key="1">
    <citation type="journal article" date="2013" name="J. Microbiol. Biotechnol.">
        <title>Novosphingobium ginsenosidimutans sp. nov., with the ability to convert ginsenoside.</title>
        <authorList>
            <person name="Kim J.K."/>
            <person name="He D."/>
            <person name="Liu Q.M."/>
            <person name="Park H.Y."/>
            <person name="Jung M.S."/>
            <person name="Yoon M.H."/>
            <person name="Kim S.C."/>
            <person name="Im W.T."/>
        </authorList>
    </citation>
    <scope>NUCLEOTIDE SEQUENCE [LARGE SCALE GENOMIC DNA]</scope>
    <source>
        <strain evidence="1 2">FW-6</strain>
    </source>
</reference>
<dbReference type="SUPFAM" id="SSF48452">
    <property type="entry name" value="TPR-like"/>
    <property type="match status" value="1"/>
</dbReference>